<keyword evidence="1" id="KW-0812">Transmembrane</keyword>
<accession>A0ABQ4BEY1</accession>
<evidence type="ECO:0000313" key="3">
    <source>
        <dbReference type="Proteomes" id="UP000624709"/>
    </source>
</evidence>
<sequence length="234" mass="24120">MVTRAVLAVLARLLPPGFRQRQRAEWAADLAELAPAGPATRWRYLLAAAWTLPRLRSALRPAGLPRWSPPGPRALLGRPGDRGIVVVAVLVSLLSGLFGAAFAVQAGLSLLSAGTTGFTGDGATPPGLGWVVASGAGLGAVIGWLLVGWAGRRAGVGSPAAYLAGAVLWPALLFAHTMLVFTLAGLPFEDVGVGYPDLLWLLDSRLWWLAAAAVGALAVVAVGGRAGSANRRTK</sequence>
<feature type="transmembrane region" description="Helical" evidence="1">
    <location>
        <begin position="128"/>
        <end position="149"/>
    </location>
</feature>
<feature type="transmembrane region" description="Helical" evidence="1">
    <location>
        <begin position="161"/>
        <end position="186"/>
    </location>
</feature>
<dbReference type="EMBL" id="BOMS01000083">
    <property type="protein sequence ID" value="GIE69248.1"/>
    <property type="molecule type" value="Genomic_DNA"/>
</dbReference>
<feature type="transmembrane region" description="Helical" evidence="1">
    <location>
        <begin position="206"/>
        <end position="224"/>
    </location>
</feature>
<gene>
    <name evidence="2" type="ORF">Apa02nite_053560</name>
</gene>
<evidence type="ECO:0000313" key="2">
    <source>
        <dbReference type="EMBL" id="GIE69248.1"/>
    </source>
</evidence>
<comment type="caution">
    <text evidence="2">The sequence shown here is derived from an EMBL/GenBank/DDBJ whole genome shotgun (WGS) entry which is preliminary data.</text>
</comment>
<dbReference type="Proteomes" id="UP000624709">
    <property type="component" value="Unassembled WGS sequence"/>
</dbReference>
<keyword evidence="1" id="KW-1133">Transmembrane helix</keyword>
<evidence type="ECO:0000256" key="1">
    <source>
        <dbReference type="SAM" id="Phobius"/>
    </source>
</evidence>
<reference evidence="2 3" key="1">
    <citation type="submission" date="2021-01" db="EMBL/GenBank/DDBJ databases">
        <title>Whole genome shotgun sequence of Actinoplanes palleronii NBRC 14916.</title>
        <authorList>
            <person name="Komaki H."/>
            <person name="Tamura T."/>
        </authorList>
    </citation>
    <scope>NUCLEOTIDE SEQUENCE [LARGE SCALE GENOMIC DNA]</scope>
    <source>
        <strain evidence="2 3">NBRC 14916</strain>
    </source>
</reference>
<proteinExistence type="predicted"/>
<keyword evidence="3" id="KW-1185">Reference proteome</keyword>
<name>A0ABQ4BEY1_9ACTN</name>
<protein>
    <submittedName>
        <fullName evidence="2">Uncharacterized protein</fullName>
    </submittedName>
</protein>
<keyword evidence="1" id="KW-0472">Membrane</keyword>
<feature type="transmembrane region" description="Helical" evidence="1">
    <location>
        <begin position="83"/>
        <end position="108"/>
    </location>
</feature>
<organism evidence="2 3">
    <name type="scientific">Actinoplanes palleronii</name>
    <dbReference type="NCBI Taxonomy" id="113570"/>
    <lineage>
        <taxon>Bacteria</taxon>
        <taxon>Bacillati</taxon>
        <taxon>Actinomycetota</taxon>
        <taxon>Actinomycetes</taxon>
        <taxon>Micromonosporales</taxon>
        <taxon>Micromonosporaceae</taxon>
        <taxon>Actinoplanes</taxon>
    </lineage>
</organism>